<proteinExistence type="predicted"/>
<protein>
    <submittedName>
        <fullName evidence="3">PAS-domain containing protein</fullName>
    </submittedName>
</protein>
<dbReference type="RefSeq" id="WP_317056421.1">
    <property type="nucleotide sequence ID" value="NZ_CP146606.1"/>
</dbReference>
<dbReference type="PROSITE" id="PS50112">
    <property type="entry name" value="PAS"/>
    <property type="match status" value="1"/>
</dbReference>
<evidence type="ECO:0000256" key="1">
    <source>
        <dbReference type="SAM" id="Phobius"/>
    </source>
</evidence>
<accession>A0ABZ2TNH2</accession>
<reference evidence="3 4" key="1">
    <citation type="submission" date="2024-02" db="EMBL/GenBank/DDBJ databases">
        <title>Roseovarius strain W115 nov., isolated from a marine algae.</title>
        <authorList>
            <person name="Lee M.W."/>
            <person name="Lee J.K."/>
            <person name="Kim J.M."/>
            <person name="Choi D.G."/>
            <person name="Baek J.H."/>
            <person name="Bayburt H."/>
            <person name="Jung J.J."/>
            <person name="Han D.M."/>
            <person name="Jeon C.O."/>
        </authorList>
    </citation>
    <scope>NUCLEOTIDE SEQUENCE [LARGE SCALE GENOMIC DNA]</scope>
    <source>
        <strain evidence="3 4">W115</strain>
    </source>
</reference>
<dbReference type="Proteomes" id="UP001281305">
    <property type="component" value="Chromosome"/>
</dbReference>
<dbReference type="Pfam" id="PF12860">
    <property type="entry name" value="PAS_7"/>
    <property type="match status" value="1"/>
</dbReference>
<evidence type="ECO:0000259" key="2">
    <source>
        <dbReference type="PROSITE" id="PS50112"/>
    </source>
</evidence>
<feature type="domain" description="PAS" evidence="2">
    <location>
        <begin position="248"/>
        <end position="303"/>
    </location>
</feature>
<dbReference type="InterPro" id="IPR035965">
    <property type="entry name" value="PAS-like_dom_sf"/>
</dbReference>
<keyword evidence="1" id="KW-0812">Transmembrane</keyword>
<keyword evidence="4" id="KW-1185">Reference proteome</keyword>
<dbReference type="EMBL" id="CP146606">
    <property type="protein sequence ID" value="WYK19718.1"/>
    <property type="molecule type" value="Genomic_DNA"/>
</dbReference>
<organism evidence="3 4">
    <name type="scientific">Roseovarius rhodophyticola</name>
    <dbReference type="NCBI Taxonomy" id="3080827"/>
    <lineage>
        <taxon>Bacteria</taxon>
        <taxon>Pseudomonadati</taxon>
        <taxon>Pseudomonadota</taxon>
        <taxon>Alphaproteobacteria</taxon>
        <taxon>Rhodobacterales</taxon>
        <taxon>Roseobacteraceae</taxon>
        <taxon>Roseovarius</taxon>
    </lineage>
</organism>
<dbReference type="SUPFAM" id="SSF55785">
    <property type="entry name" value="PYP-like sensor domain (PAS domain)"/>
    <property type="match status" value="2"/>
</dbReference>
<dbReference type="InterPro" id="IPR000014">
    <property type="entry name" value="PAS"/>
</dbReference>
<keyword evidence="1" id="KW-0472">Membrane</keyword>
<dbReference type="SMART" id="SM00091">
    <property type="entry name" value="PAS"/>
    <property type="match status" value="2"/>
</dbReference>
<keyword evidence="1" id="KW-1133">Transmembrane helix</keyword>
<gene>
    <name evidence="3" type="ORF">RZS32_007655</name>
</gene>
<dbReference type="Gene3D" id="3.30.450.20">
    <property type="entry name" value="PAS domain"/>
    <property type="match status" value="1"/>
</dbReference>
<evidence type="ECO:0000313" key="3">
    <source>
        <dbReference type="EMBL" id="WYK19718.1"/>
    </source>
</evidence>
<sequence length="505" mass="56917">MQYLSTPWILVAILSASLIVFAILWYLSAVAQRFRVETAAAGAEPVRLATFLFKDERLTDSDCVLRKLPWSDDVEVSEWRHLRSWLGRRFGSLPTQLRELKDGEHREFPATDKEDLAVLVLSGLQDVQRVQLKDPSEQDPSGAHRARELETFVARFGAVLNETPCAIRVFDKIHETAWYNQSFAEFSEEQAELLIKAPVCLENGKRVHLPAQHGQVETYLELNHLDREDCQVLYVSDVTQVVNAEKARREFIQTLTKTFANLTTGLAVFDQNQRLALFNPALLDLTGLNPSFLSGQPHLAEVFDRLRDSNMMPEPKNYGSWRNQMNAMIKSASEGLYIDDWSLPNGMTYRITGRPHPDGAVAFLFEDISDEVALTRRFRSQIDLRQAALDVVTHAIAITGPNNSILLCNRACSDFLGIDPDSSFAEMSLKDFLVTCDEKLPHVWFWDACEKAILGRTELERVVTCKNGTDYLCSVELLPGNSMNISISQNRHATLPSSELKAATA</sequence>
<evidence type="ECO:0000313" key="4">
    <source>
        <dbReference type="Proteomes" id="UP001281305"/>
    </source>
</evidence>
<name>A0ABZ2TNH2_9RHOB</name>
<feature type="transmembrane region" description="Helical" evidence="1">
    <location>
        <begin position="6"/>
        <end position="27"/>
    </location>
</feature>